<keyword evidence="1" id="KW-1185">Reference proteome</keyword>
<reference evidence="2" key="1">
    <citation type="submission" date="2022-11" db="UniProtKB">
        <authorList>
            <consortium name="WormBaseParasite"/>
        </authorList>
    </citation>
    <scope>IDENTIFICATION</scope>
</reference>
<proteinExistence type="predicted"/>
<name>A0A915E6V0_9BILA</name>
<dbReference type="WBParaSite" id="jg26824">
    <property type="protein sequence ID" value="jg26824"/>
    <property type="gene ID" value="jg26824"/>
</dbReference>
<evidence type="ECO:0000313" key="1">
    <source>
        <dbReference type="Proteomes" id="UP000887574"/>
    </source>
</evidence>
<protein>
    <submittedName>
        <fullName evidence="2">Uncharacterized protein</fullName>
    </submittedName>
</protein>
<accession>A0A915E6V0</accession>
<organism evidence="1 2">
    <name type="scientific">Ditylenchus dipsaci</name>
    <dbReference type="NCBI Taxonomy" id="166011"/>
    <lineage>
        <taxon>Eukaryota</taxon>
        <taxon>Metazoa</taxon>
        <taxon>Ecdysozoa</taxon>
        <taxon>Nematoda</taxon>
        <taxon>Chromadorea</taxon>
        <taxon>Rhabditida</taxon>
        <taxon>Tylenchina</taxon>
        <taxon>Tylenchomorpha</taxon>
        <taxon>Sphaerularioidea</taxon>
        <taxon>Anguinidae</taxon>
        <taxon>Anguininae</taxon>
        <taxon>Ditylenchus</taxon>
    </lineage>
</organism>
<dbReference type="Proteomes" id="UP000887574">
    <property type="component" value="Unplaced"/>
</dbReference>
<evidence type="ECO:0000313" key="2">
    <source>
        <dbReference type="WBParaSite" id="jg26824"/>
    </source>
</evidence>
<dbReference type="AlphaFoldDB" id="A0A915E6V0"/>
<sequence>MREEVRTEVTSLLMATFESTKKLPLKCPRRSKKMSRIHFYRYEVPSYEEVRYQLGRARRAGVLNVEDPSNYRMPTKSKM</sequence>